<organism evidence="3 4">
    <name type="scientific">Vitis vinifera</name>
    <name type="common">Grape</name>
    <dbReference type="NCBI Taxonomy" id="29760"/>
    <lineage>
        <taxon>Eukaryota</taxon>
        <taxon>Viridiplantae</taxon>
        <taxon>Streptophyta</taxon>
        <taxon>Embryophyta</taxon>
        <taxon>Tracheophyta</taxon>
        <taxon>Spermatophyta</taxon>
        <taxon>Magnoliopsida</taxon>
        <taxon>eudicotyledons</taxon>
        <taxon>Gunneridae</taxon>
        <taxon>Pentapetalae</taxon>
        <taxon>rosids</taxon>
        <taxon>Vitales</taxon>
        <taxon>Vitaceae</taxon>
        <taxon>Viteae</taxon>
        <taxon>Vitis</taxon>
    </lineage>
</organism>
<dbReference type="Proteomes" id="UP000288805">
    <property type="component" value="Unassembled WGS sequence"/>
</dbReference>
<protein>
    <submittedName>
        <fullName evidence="3">Uncharacterized protein</fullName>
    </submittedName>
</protein>
<evidence type="ECO:0000256" key="2">
    <source>
        <dbReference type="SAM" id="MobiDB-lite"/>
    </source>
</evidence>
<feature type="coiled-coil region" evidence="1">
    <location>
        <begin position="2"/>
        <end position="36"/>
    </location>
</feature>
<comment type="caution">
    <text evidence="3">The sequence shown here is derived from an EMBL/GenBank/DDBJ whole genome shotgun (WGS) entry which is preliminary data.</text>
</comment>
<accession>A0A438CWB3</accession>
<dbReference type="PANTHER" id="PTHR47242:SF1">
    <property type="entry name" value="TRAF-LIKE FAMILY PROTEIN"/>
    <property type="match status" value="1"/>
</dbReference>
<evidence type="ECO:0000313" key="3">
    <source>
        <dbReference type="EMBL" id="RVW27499.1"/>
    </source>
</evidence>
<evidence type="ECO:0000313" key="4">
    <source>
        <dbReference type="Proteomes" id="UP000288805"/>
    </source>
</evidence>
<dbReference type="AlphaFoldDB" id="A0A438CWB3"/>
<reference evidence="3 4" key="1">
    <citation type="journal article" date="2018" name="PLoS Genet.">
        <title>Population sequencing reveals clonal diversity and ancestral inbreeding in the grapevine cultivar Chardonnay.</title>
        <authorList>
            <person name="Roach M.J."/>
            <person name="Johnson D.L."/>
            <person name="Bohlmann J."/>
            <person name="van Vuuren H.J."/>
            <person name="Jones S.J."/>
            <person name="Pretorius I.S."/>
            <person name="Schmidt S.A."/>
            <person name="Borneman A.R."/>
        </authorList>
    </citation>
    <scope>NUCLEOTIDE SEQUENCE [LARGE SCALE GENOMIC DNA]</scope>
    <source>
        <strain evidence="4">cv. Chardonnay</strain>
        <tissue evidence="3">Leaf</tissue>
    </source>
</reference>
<dbReference type="EMBL" id="QGNW01001950">
    <property type="protein sequence ID" value="RVW27499.1"/>
    <property type="molecule type" value="Genomic_DNA"/>
</dbReference>
<keyword evidence="1" id="KW-0175">Coiled coil</keyword>
<name>A0A438CWB3_VITVI</name>
<dbReference type="PANTHER" id="PTHR47242">
    <property type="entry name" value="TRAF-LIKE FAMILY PROTEIN"/>
    <property type="match status" value="1"/>
</dbReference>
<sequence length="244" mass="27871">MVQRAIREKNVLAERLKVAEAMINKFDEELKRYASEAVNREEVQKLLQNEVQWFKQKVEQTELEKMQKEEHIASYEAYITSMEAKLNECQVFISPISFGNIFFGMISMVMKVIKLEVFLVMEISTGLKLNSSKFECQEVKYRIIQMTYISSLEVALRDEMLQHAPLYGVGLEDMSVEELDTLSSIHEEGLRAIHSLQQQKGIPRGNPLMSLSTTAALPPPLVSDGVHHRNGHVNGTDRPPLNYS</sequence>
<evidence type="ECO:0000256" key="1">
    <source>
        <dbReference type="SAM" id="Coils"/>
    </source>
</evidence>
<feature type="region of interest" description="Disordered" evidence="2">
    <location>
        <begin position="219"/>
        <end position="244"/>
    </location>
</feature>
<proteinExistence type="predicted"/>
<gene>
    <name evidence="3" type="ORF">CK203_092022</name>
</gene>